<reference evidence="2 3" key="1">
    <citation type="submission" date="2024-04" db="EMBL/GenBank/DDBJ databases">
        <authorList>
            <consortium name="Genoscope - CEA"/>
            <person name="William W."/>
        </authorList>
    </citation>
    <scope>NUCLEOTIDE SEQUENCE [LARGE SCALE GENOMIC DNA]</scope>
</reference>
<sequence>MPSNAVVFLGCMALSFISGVSADDHTVEVVENCQAAIDKCSKIATTDDEIVKKQDEIATCFSSFICKDSNDESRMKTLLAYGVRIANAESLNLALTISVFYTPLILSTVTAFVLA</sequence>
<accession>A0AAV2I6T7</accession>
<keyword evidence="1" id="KW-0732">Signal</keyword>
<name>A0AAV2I6T7_LYMST</name>
<keyword evidence="3" id="KW-1185">Reference proteome</keyword>
<gene>
    <name evidence="2" type="ORF">GSLYS_00016003001</name>
</gene>
<evidence type="ECO:0000313" key="2">
    <source>
        <dbReference type="EMBL" id="CAL1542409.1"/>
    </source>
</evidence>
<organism evidence="2 3">
    <name type="scientific">Lymnaea stagnalis</name>
    <name type="common">Great pond snail</name>
    <name type="synonym">Helix stagnalis</name>
    <dbReference type="NCBI Taxonomy" id="6523"/>
    <lineage>
        <taxon>Eukaryota</taxon>
        <taxon>Metazoa</taxon>
        <taxon>Spiralia</taxon>
        <taxon>Lophotrochozoa</taxon>
        <taxon>Mollusca</taxon>
        <taxon>Gastropoda</taxon>
        <taxon>Heterobranchia</taxon>
        <taxon>Euthyneura</taxon>
        <taxon>Panpulmonata</taxon>
        <taxon>Hygrophila</taxon>
        <taxon>Lymnaeoidea</taxon>
        <taxon>Lymnaeidae</taxon>
        <taxon>Lymnaea</taxon>
    </lineage>
</organism>
<dbReference type="AlphaFoldDB" id="A0AAV2I6T7"/>
<dbReference type="EMBL" id="CAXITT010000483">
    <property type="protein sequence ID" value="CAL1542409.1"/>
    <property type="molecule type" value="Genomic_DNA"/>
</dbReference>
<feature type="signal peptide" evidence="1">
    <location>
        <begin position="1"/>
        <end position="22"/>
    </location>
</feature>
<proteinExistence type="predicted"/>
<protein>
    <submittedName>
        <fullName evidence="2">Uncharacterized protein</fullName>
    </submittedName>
</protein>
<evidence type="ECO:0000256" key="1">
    <source>
        <dbReference type="SAM" id="SignalP"/>
    </source>
</evidence>
<dbReference type="Proteomes" id="UP001497497">
    <property type="component" value="Unassembled WGS sequence"/>
</dbReference>
<evidence type="ECO:0000313" key="3">
    <source>
        <dbReference type="Proteomes" id="UP001497497"/>
    </source>
</evidence>
<feature type="chain" id="PRO_5043943074" evidence="1">
    <location>
        <begin position="23"/>
        <end position="115"/>
    </location>
</feature>
<comment type="caution">
    <text evidence="2">The sequence shown here is derived from an EMBL/GenBank/DDBJ whole genome shotgun (WGS) entry which is preliminary data.</text>
</comment>